<dbReference type="EMBL" id="WURB01000013">
    <property type="protein sequence ID" value="MXQ13136.1"/>
    <property type="molecule type" value="Genomic_DNA"/>
</dbReference>
<evidence type="ECO:0000313" key="2">
    <source>
        <dbReference type="Proteomes" id="UP000436483"/>
    </source>
</evidence>
<evidence type="ECO:0000313" key="1">
    <source>
        <dbReference type="EMBL" id="MXQ13136.1"/>
    </source>
</evidence>
<sequence>MPSITIGAAELDREDIVVALPSLKEHGPVRRLGIFVQECLMEHGFAAHCVEDTLVR</sequence>
<dbReference type="AlphaFoldDB" id="A0A7X3MTU0"/>
<reference evidence="1 2" key="2">
    <citation type="submission" date="2020-01" db="EMBL/GenBank/DDBJ databases">
        <title>Microvirga sp. nov., an arsenate reduction bacterium isolated from Tibet hotspring sediments.</title>
        <authorList>
            <person name="Xian W.-D."/>
            <person name="Li W.-J."/>
        </authorList>
    </citation>
    <scope>NUCLEOTIDE SEQUENCE [LARGE SCALE GENOMIC DNA]</scope>
    <source>
        <strain evidence="1 2">KCTC 23863</strain>
    </source>
</reference>
<accession>A0A7X3MTU0</accession>
<comment type="caution">
    <text evidence="1">The sequence shown here is derived from an EMBL/GenBank/DDBJ whole genome shotgun (WGS) entry which is preliminary data.</text>
</comment>
<reference evidence="1 2" key="1">
    <citation type="submission" date="2019-12" db="EMBL/GenBank/DDBJ databases">
        <authorList>
            <person name="Yuan C.-G."/>
        </authorList>
    </citation>
    <scope>NUCLEOTIDE SEQUENCE [LARGE SCALE GENOMIC DNA]</scope>
    <source>
        <strain evidence="1 2">KCTC 23863</strain>
    </source>
</reference>
<name>A0A7X3MTU0_9HYPH</name>
<keyword evidence="2" id="KW-1185">Reference proteome</keyword>
<proteinExistence type="predicted"/>
<organism evidence="1 2">
    <name type="scientific">Microvirga makkahensis</name>
    <dbReference type="NCBI Taxonomy" id="1128670"/>
    <lineage>
        <taxon>Bacteria</taxon>
        <taxon>Pseudomonadati</taxon>
        <taxon>Pseudomonadota</taxon>
        <taxon>Alphaproteobacteria</taxon>
        <taxon>Hyphomicrobiales</taxon>
        <taxon>Methylobacteriaceae</taxon>
        <taxon>Microvirga</taxon>
    </lineage>
</organism>
<protein>
    <submittedName>
        <fullName evidence="1">Uncharacterized protein</fullName>
    </submittedName>
</protein>
<gene>
    <name evidence="1" type="ORF">GR328_17030</name>
</gene>
<dbReference type="Proteomes" id="UP000436483">
    <property type="component" value="Unassembled WGS sequence"/>
</dbReference>